<proteinExistence type="predicted"/>
<evidence type="ECO:0000259" key="6">
    <source>
        <dbReference type="Pfam" id="PF23892"/>
    </source>
</evidence>
<feature type="transmembrane region" description="Helical" evidence="5">
    <location>
        <begin position="101"/>
        <end position="121"/>
    </location>
</feature>
<dbReference type="Gene3D" id="1.25.40.10">
    <property type="entry name" value="Tetratricopeptide repeat domain"/>
    <property type="match status" value="1"/>
</dbReference>
<dbReference type="InterPro" id="IPR017560">
    <property type="entry name" value="Cyt_c_biogenesis_CcmI"/>
</dbReference>
<feature type="domain" description="Cytochrome c-type biogenesis protein H Ig-like" evidence="6">
    <location>
        <begin position="350"/>
        <end position="457"/>
    </location>
</feature>
<dbReference type="AlphaFoldDB" id="A0A3B0XT41"/>
<keyword evidence="5" id="KW-0812">Transmembrane</keyword>
<accession>A0A3B0XT41</accession>
<dbReference type="PANTHER" id="PTHR47870:SF4">
    <property type="entry name" value="CYTOCHROME C-TYPE BIOGENESIS PROTEIN CYCH"/>
    <property type="match status" value="1"/>
</dbReference>
<evidence type="ECO:0000256" key="4">
    <source>
        <dbReference type="SAM" id="MobiDB-lite"/>
    </source>
</evidence>
<dbReference type="GO" id="GO:0005886">
    <property type="term" value="C:plasma membrane"/>
    <property type="evidence" value="ECO:0007669"/>
    <property type="project" value="TreeGrafter"/>
</dbReference>
<keyword evidence="8" id="KW-0456">Lyase</keyword>
<protein>
    <submittedName>
        <fullName evidence="8">Cytochrome c heme lyase subunit CcmH</fullName>
    </submittedName>
</protein>
<feature type="region of interest" description="Disordered" evidence="4">
    <location>
        <begin position="325"/>
        <end position="344"/>
    </location>
</feature>
<gene>
    <name evidence="8" type="ORF">MNBD_GAMMA11-2077</name>
</gene>
<dbReference type="PANTHER" id="PTHR47870">
    <property type="entry name" value="CYTOCHROME C-TYPE BIOGENESIS PROTEIN CCMH"/>
    <property type="match status" value="1"/>
</dbReference>
<keyword evidence="3" id="KW-0201">Cytochrome c-type biogenesis</keyword>
<dbReference type="GO" id="GO:0030313">
    <property type="term" value="C:cell envelope"/>
    <property type="evidence" value="ECO:0007669"/>
    <property type="project" value="UniProtKB-SubCell"/>
</dbReference>
<dbReference type="GO" id="GO:0016829">
    <property type="term" value="F:lyase activity"/>
    <property type="evidence" value="ECO:0007669"/>
    <property type="project" value="UniProtKB-KW"/>
</dbReference>
<sequence>MTSFILSAIVLSALAVLIVVPALLRKNYPVLDEYDDFNVAIAKDRLKEIKQQREAGEISEQVYQQLHDELEAALALDLVQSDQQNNNKKAVETVPAEKKKLSIILIAVSIPVIAVGIYSQLGDFNAATGKPVVQVPVVSSTSQAGANAQQRGEKPPELTMEEAAAGLEKRLLEEPDNAEGWYMLGRTYMVLKKYHKAKTAYEKTLDLVGEDAEILLRYVDALAMVEGGKLSGKAKPVLDKVIRLLPENTMALWLAGTAESQASNYKKALTYWYKLMPLLNGSVNDQTELGKLIASAESYLTPSQVTELKKSLAVVDLKPVQIPVARPGAGREKPGTESASADRPTGAAAIRVLVDLDPSLKSRVSGSDTLFVFAKALKGPPMPLAALKKTVADLPLSVTLNDAMAMMPQMKLSNFEDVKVSAVISRSGQPGAKSGDLFAEVFPVKVNTQEEIILLINQIK</sequence>
<evidence type="ECO:0000256" key="2">
    <source>
        <dbReference type="ARBA" id="ARBA00022737"/>
    </source>
</evidence>
<dbReference type="NCBIfam" id="TIGR03142">
    <property type="entry name" value="cytochro_ccmI"/>
    <property type="match status" value="1"/>
</dbReference>
<dbReference type="EMBL" id="UOFG01000243">
    <property type="protein sequence ID" value="VAW65059.1"/>
    <property type="molecule type" value="Genomic_DNA"/>
</dbReference>
<name>A0A3B0XT41_9ZZZZ</name>
<dbReference type="InterPro" id="IPR056413">
    <property type="entry name" value="TPR_CcmH_CycH"/>
</dbReference>
<dbReference type="Pfam" id="PF23914">
    <property type="entry name" value="TPR_CcmH_CycH"/>
    <property type="match status" value="1"/>
</dbReference>
<keyword evidence="2" id="KW-0677">Repeat</keyword>
<evidence type="ECO:0000259" key="7">
    <source>
        <dbReference type="Pfam" id="PF23914"/>
    </source>
</evidence>
<dbReference type="InterPro" id="IPR011990">
    <property type="entry name" value="TPR-like_helical_dom_sf"/>
</dbReference>
<evidence type="ECO:0000256" key="1">
    <source>
        <dbReference type="ARBA" id="ARBA00004196"/>
    </source>
</evidence>
<organism evidence="8">
    <name type="scientific">hydrothermal vent metagenome</name>
    <dbReference type="NCBI Taxonomy" id="652676"/>
    <lineage>
        <taxon>unclassified sequences</taxon>
        <taxon>metagenomes</taxon>
        <taxon>ecological metagenomes</taxon>
    </lineage>
</organism>
<dbReference type="GO" id="GO:0017004">
    <property type="term" value="P:cytochrome complex assembly"/>
    <property type="evidence" value="ECO:0007669"/>
    <property type="project" value="UniProtKB-KW"/>
</dbReference>
<dbReference type="SUPFAM" id="SSF48452">
    <property type="entry name" value="TPR-like"/>
    <property type="match status" value="1"/>
</dbReference>
<comment type="subcellular location">
    <subcellularLocation>
        <location evidence="1">Cell envelope</location>
    </subcellularLocation>
</comment>
<dbReference type="InterPro" id="IPR056412">
    <property type="entry name" value="Ig_CycH"/>
</dbReference>
<keyword evidence="5" id="KW-1133">Transmembrane helix</keyword>
<keyword evidence="5" id="KW-0472">Membrane</keyword>
<reference evidence="8" key="1">
    <citation type="submission" date="2018-06" db="EMBL/GenBank/DDBJ databases">
        <authorList>
            <person name="Zhirakovskaya E."/>
        </authorList>
    </citation>
    <scope>NUCLEOTIDE SEQUENCE</scope>
</reference>
<dbReference type="InterPro" id="IPR019734">
    <property type="entry name" value="TPR_rpt"/>
</dbReference>
<evidence type="ECO:0000256" key="5">
    <source>
        <dbReference type="SAM" id="Phobius"/>
    </source>
</evidence>
<dbReference type="InterPro" id="IPR051263">
    <property type="entry name" value="C-type_cytochrome_biogenesis"/>
</dbReference>
<evidence type="ECO:0000313" key="8">
    <source>
        <dbReference type="EMBL" id="VAW65059.1"/>
    </source>
</evidence>
<evidence type="ECO:0000256" key="3">
    <source>
        <dbReference type="ARBA" id="ARBA00022748"/>
    </source>
</evidence>
<dbReference type="SMART" id="SM00028">
    <property type="entry name" value="TPR"/>
    <property type="match status" value="2"/>
</dbReference>
<dbReference type="Pfam" id="PF23892">
    <property type="entry name" value="Ig_CycH"/>
    <property type="match status" value="1"/>
</dbReference>
<feature type="domain" description="Cytochrome c-type biogenesis protein H TPR" evidence="7">
    <location>
        <begin position="150"/>
        <end position="280"/>
    </location>
</feature>
<dbReference type="PROSITE" id="PS50005">
    <property type="entry name" value="TPR"/>
    <property type="match status" value="1"/>
</dbReference>
<feature type="transmembrane region" description="Helical" evidence="5">
    <location>
        <begin position="6"/>
        <end position="24"/>
    </location>
</feature>